<keyword evidence="6" id="KW-0064">Aspartyl protease</keyword>
<keyword evidence="7" id="KW-0378">Hydrolase</keyword>
<feature type="transmembrane region" description="Helical" evidence="12">
    <location>
        <begin position="6"/>
        <end position="26"/>
    </location>
</feature>
<dbReference type="Pfam" id="PF00026">
    <property type="entry name" value="Asp"/>
    <property type="match status" value="1"/>
</dbReference>
<dbReference type="Gene3D" id="2.40.70.10">
    <property type="entry name" value="Acid Proteases"/>
    <property type="match status" value="3"/>
</dbReference>
<feature type="disulfide bond" evidence="11">
    <location>
        <begin position="98"/>
        <end position="133"/>
    </location>
</feature>
<comment type="subcellular location">
    <subcellularLocation>
        <location evidence="1">Secreted</location>
    </subcellularLocation>
</comment>
<keyword evidence="3" id="KW-0964">Secreted</keyword>
<dbReference type="OrthoDB" id="5839471at2759"/>
<evidence type="ECO:0000313" key="15">
    <source>
        <dbReference type="Proteomes" id="UP000031036"/>
    </source>
</evidence>
<dbReference type="GO" id="GO:0004190">
    <property type="term" value="F:aspartic-type endopeptidase activity"/>
    <property type="evidence" value="ECO:0007669"/>
    <property type="project" value="UniProtKB-KW"/>
</dbReference>
<evidence type="ECO:0000256" key="3">
    <source>
        <dbReference type="ARBA" id="ARBA00022525"/>
    </source>
</evidence>
<dbReference type="InterPro" id="IPR033121">
    <property type="entry name" value="PEPTIDASE_A1"/>
</dbReference>
<dbReference type="GO" id="GO:0005576">
    <property type="term" value="C:extracellular region"/>
    <property type="evidence" value="ECO:0007669"/>
    <property type="project" value="UniProtKB-SubCell"/>
</dbReference>
<organism evidence="14 15">
    <name type="scientific">Toxocara canis</name>
    <name type="common">Canine roundworm</name>
    <dbReference type="NCBI Taxonomy" id="6265"/>
    <lineage>
        <taxon>Eukaryota</taxon>
        <taxon>Metazoa</taxon>
        <taxon>Ecdysozoa</taxon>
        <taxon>Nematoda</taxon>
        <taxon>Chromadorea</taxon>
        <taxon>Rhabditida</taxon>
        <taxon>Spirurina</taxon>
        <taxon>Ascaridomorpha</taxon>
        <taxon>Ascaridoidea</taxon>
        <taxon>Toxocaridae</taxon>
        <taxon>Toxocara</taxon>
    </lineage>
</organism>
<evidence type="ECO:0000256" key="1">
    <source>
        <dbReference type="ARBA" id="ARBA00004613"/>
    </source>
</evidence>
<protein>
    <submittedName>
        <fullName evidence="14">Aspartic protease 6</fullName>
    </submittedName>
</protein>
<evidence type="ECO:0000259" key="13">
    <source>
        <dbReference type="PROSITE" id="PS51767"/>
    </source>
</evidence>
<evidence type="ECO:0000256" key="10">
    <source>
        <dbReference type="PIRSR" id="PIRSR601461-1"/>
    </source>
</evidence>
<keyword evidence="12" id="KW-0472">Membrane</keyword>
<sequence>MDKVTVLLIFLGTVIGATLAIFRMPVRKIESERNRRIRLGLTPKPRAFSFDSRRYASIVTDYSDIEYIGTVYMGSQRAPLRFVLDTGSADFWAPDISCGICDYYCHGLPASFCHKLCDKGCCSIENHFTESKCYNKRTFNGAKSTTYRQYDGTWRIKYGAGMAAGFRGLDKIDLGGMNFDVVFGQATILDTVIASNKNFDGILGLAFQSISVDNTLPPFLAAVEQKVINESIFTVFLRKAGQPVLANGGVYTFGAFDNVNCEGEINYVHLSSATYFQFVLQKFSFGPTQMGSTHVQVISDTGTSFIGAPADVFTMIIKAIGATKDPYGVVVPCNHGEFPNMTLTINGHDYTLTSHHYIVQTNTNRCELAMFSMNSIGLGPAWILGDPFIRAYCNVHDMKNQRIGFARSKEYTP</sequence>
<dbReference type="OMA" id="IFHGGTE"/>
<keyword evidence="9" id="KW-0325">Glycoprotein</keyword>
<feature type="domain" description="Peptidase A1" evidence="13">
    <location>
        <begin position="67"/>
        <end position="406"/>
    </location>
</feature>
<dbReference type="InterPro" id="IPR021109">
    <property type="entry name" value="Peptidase_aspartic_dom_sf"/>
</dbReference>
<dbReference type="GO" id="GO:0006508">
    <property type="term" value="P:proteolysis"/>
    <property type="evidence" value="ECO:0007669"/>
    <property type="project" value="UniProtKB-KW"/>
</dbReference>
<dbReference type="Proteomes" id="UP000031036">
    <property type="component" value="Unassembled WGS sequence"/>
</dbReference>
<reference evidence="14 15" key="1">
    <citation type="submission" date="2014-11" db="EMBL/GenBank/DDBJ databases">
        <title>Genetic blueprint of the zoonotic pathogen Toxocara canis.</title>
        <authorList>
            <person name="Zhu X.-Q."/>
            <person name="Korhonen P.K."/>
            <person name="Cai H."/>
            <person name="Young N.D."/>
            <person name="Nejsum P."/>
            <person name="von Samson-Himmelstjerna G."/>
            <person name="Boag P.R."/>
            <person name="Tan P."/>
            <person name="Li Q."/>
            <person name="Min J."/>
            <person name="Yang Y."/>
            <person name="Wang X."/>
            <person name="Fang X."/>
            <person name="Hall R.S."/>
            <person name="Hofmann A."/>
            <person name="Sternberg P.W."/>
            <person name="Jex A.R."/>
            <person name="Gasser R.B."/>
        </authorList>
    </citation>
    <scope>NUCLEOTIDE SEQUENCE [LARGE SCALE GENOMIC DNA]</scope>
    <source>
        <strain evidence="14">PN_DK_2014</strain>
    </source>
</reference>
<dbReference type="AlphaFoldDB" id="A0A0B2UTQ5"/>
<evidence type="ECO:0000256" key="5">
    <source>
        <dbReference type="ARBA" id="ARBA00022729"/>
    </source>
</evidence>
<keyword evidence="12" id="KW-0812">Transmembrane</keyword>
<dbReference type="STRING" id="6265.A0A0B2UTQ5"/>
<comment type="similarity">
    <text evidence="2">Belongs to the peptidase A1 family.</text>
</comment>
<dbReference type="PANTHER" id="PTHR47966">
    <property type="entry name" value="BETA-SITE APP-CLEAVING ENZYME, ISOFORM A-RELATED"/>
    <property type="match status" value="1"/>
</dbReference>
<dbReference type="PRINTS" id="PR00792">
    <property type="entry name" value="PEPSIN"/>
</dbReference>
<dbReference type="PROSITE" id="PS51767">
    <property type="entry name" value="PEPTIDASE_A1"/>
    <property type="match status" value="1"/>
</dbReference>
<dbReference type="InterPro" id="IPR001461">
    <property type="entry name" value="Aspartic_peptidase_A1"/>
</dbReference>
<dbReference type="EMBL" id="JPKZ01003222">
    <property type="protein sequence ID" value="KHN72743.1"/>
    <property type="molecule type" value="Genomic_DNA"/>
</dbReference>
<name>A0A0B2UTQ5_TOXCA</name>
<evidence type="ECO:0000256" key="4">
    <source>
        <dbReference type="ARBA" id="ARBA00022670"/>
    </source>
</evidence>
<gene>
    <name evidence="14" type="primary">asp-6</name>
    <name evidence="14" type="ORF">Tcan_07534</name>
</gene>
<evidence type="ECO:0000256" key="12">
    <source>
        <dbReference type="SAM" id="Phobius"/>
    </source>
</evidence>
<evidence type="ECO:0000313" key="14">
    <source>
        <dbReference type="EMBL" id="KHN72743.1"/>
    </source>
</evidence>
<evidence type="ECO:0000256" key="8">
    <source>
        <dbReference type="ARBA" id="ARBA00023157"/>
    </source>
</evidence>
<evidence type="ECO:0000256" key="7">
    <source>
        <dbReference type="ARBA" id="ARBA00022801"/>
    </source>
</evidence>
<feature type="active site" evidence="10">
    <location>
        <position position="300"/>
    </location>
</feature>
<feature type="active site" evidence="10">
    <location>
        <position position="85"/>
    </location>
</feature>
<evidence type="ECO:0000256" key="6">
    <source>
        <dbReference type="ARBA" id="ARBA00022750"/>
    </source>
</evidence>
<accession>A0A0B2UTQ5</accession>
<dbReference type="FunFam" id="2.40.70.10:FF:000058">
    <property type="entry name" value="ASpartyl Protease"/>
    <property type="match status" value="1"/>
</dbReference>
<evidence type="ECO:0000256" key="2">
    <source>
        <dbReference type="ARBA" id="ARBA00007447"/>
    </source>
</evidence>
<comment type="caution">
    <text evidence="14">The sequence shown here is derived from an EMBL/GenBank/DDBJ whole genome shotgun (WGS) entry which is preliminary data.</text>
</comment>
<evidence type="ECO:0000256" key="9">
    <source>
        <dbReference type="ARBA" id="ARBA00023180"/>
    </source>
</evidence>
<dbReference type="GO" id="GO:0005764">
    <property type="term" value="C:lysosome"/>
    <property type="evidence" value="ECO:0007669"/>
    <property type="project" value="TreeGrafter"/>
</dbReference>
<evidence type="ECO:0000256" key="11">
    <source>
        <dbReference type="PIRSR" id="PIRSR601461-2"/>
    </source>
</evidence>
<proteinExistence type="inferred from homology"/>
<keyword evidence="12" id="KW-1133">Transmembrane helix</keyword>
<keyword evidence="4 14" id="KW-0645">Protease</keyword>
<dbReference type="PANTHER" id="PTHR47966:SF45">
    <property type="entry name" value="PEPTIDASE A1 DOMAIN-CONTAINING PROTEIN"/>
    <property type="match status" value="1"/>
</dbReference>
<keyword evidence="8 11" id="KW-1015">Disulfide bond</keyword>
<dbReference type="SUPFAM" id="SSF50630">
    <property type="entry name" value="Acid proteases"/>
    <property type="match status" value="1"/>
</dbReference>
<keyword evidence="15" id="KW-1185">Reference proteome</keyword>
<keyword evidence="5" id="KW-0732">Signal</keyword>